<organism evidence="4 5">
    <name type="scientific">Paenibacillus apis</name>
    <dbReference type="NCBI Taxonomy" id="1792174"/>
    <lineage>
        <taxon>Bacteria</taxon>
        <taxon>Bacillati</taxon>
        <taxon>Bacillota</taxon>
        <taxon>Bacilli</taxon>
        <taxon>Bacillales</taxon>
        <taxon>Paenibacillaceae</taxon>
        <taxon>Paenibacillus</taxon>
    </lineage>
</organism>
<dbReference type="AlphaFoldDB" id="A0A919Y377"/>
<dbReference type="EMBL" id="BORS01000003">
    <property type="protein sequence ID" value="GIO41493.1"/>
    <property type="molecule type" value="Genomic_DNA"/>
</dbReference>
<accession>A0A919Y377</accession>
<evidence type="ECO:0000259" key="3">
    <source>
        <dbReference type="Pfam" id="PF00857"/>
    </source>
</evidence>
<reference evidence="4" key="1">
    <citation type="submission" date="2021-03" db="EMBL/GenBank/DDBJ databases">
        <title>Antimicrobial resistance genes in bacteria isolated from Japanese honey, and their potential for conferring macrolide and lincosamide resistance in the American foulbrood pathogen Paenibacillus larvae.</title>
        <authorList>
            <person name="Okamoto M."/>
            <person name="Kumagai M."/>
            <person name="Kanamori H."/>
            <person name="Takamatsu D."/>
        </authorList>
    </citation>
    <scope>NUCLEOTIDE SEQUENCE</scope>
    <source>
        <strain evidence="4">J41TS4</strain>
    </source>
</reference>
<name>A0A919Y377_9BACL</name>
<evidence type="ECO:0000256" key="1">
    <source>
        <dbReference type="ARBA" id="ARBA00006336"/>
    </source>
</evidence>
<dbReference type="InterPro" id="IPR000868">
    <property type="entry name" value="Isochorismatase-like_dom"/>
</dbReference>
<feature type="domain" description="Isochorismatase-like" evidence="3">
    <location>
        <begin position="11"/>
        <end position="187"/>
    </location>
</feature>
<protein>
    <submittedName>
        <fullName evidence="4">Isochorismatase</fullName>
    </submittedName>
</protein>
<gene>
    <name evidence="4" type="ORF">J41TS4_12510</name>
</gene>
<evidence type="ECO:0000313" key="4">
    <source>
        <dbReference type="EMBL" id="GIO41493.1"/>
    </source>
</evidence>
<evidence type="ECO:0000313" key="5">
    <source>
        <dbReference type="Proteomes" id="UP000678895"/>
    </source>
</evidence>
<sequence length="191" mass="21864">MMITIPENSVYILVDVQNSDPAKEPRGNSDKRERYLKNVERVTEYFRERGDVPIVHIREIHRKDLIDYGRELEGAENIHCLEGTPEATYYEPTAPIEGEYTVDKRRYSAFFGTDLEILLRGLKAEHLFLVGGMTDICVHYTAIDAHQYNYHVHVFKEACGTPSSDEVAQAALDNIEYHQAGSIISVEDLFQ</sequence>
<dbReference type="SUPFAM" id="SSF52499">
    <property type="entry name" value="Isochorismatase-like hydrolases"/>
    <property type="match status" value="1"/>
</dbReference>
<dbReference type="CDD" id="cd00431">
    <property type="entry name" value="cysteine_hydrolases"/>
    <property type="match status" value="1"/>
</dbReference>
<proteinExistence type="inferred from homology"/>
<dbReference type="Proteomes" id="UP000678895">
    <property type="component" value="Unassembled WGS sequence"/>
</dbReference>
<keyword evidence="2" id="KW-0378">Hydrolase</keyword>
<comment type="similarity">
    <text evidence="1">Belongs to the isochorismatase family.</text>
</comment>
<dbReference type="InterPro" id="IPR036380">
    <property type="entry name" value="Isochorismatase-like_sf"/>
</dbReference>
<keyword evidence="5" id="KW-1185">Reference proteome</keyword>
<dbReference type="GO" id="GO:0016787">
    <property type="term" value="F:hydrolase activity"/>
    <property type="evidence" value="ECO:0007669"/>
    <property type="project" value="UniProtKB-KW"/>
</dbReference>
<dbReference type="Pfam" id="PF00857">
    <property type="entry name" value="Isochorismatase"/>
    <property type="match status" value="1"/>
</dbReference>
<dbReference type="InterPro" id="IPR050272">
    <property type="entry name" value="Isochorismatase-like_hydrls"/>
</dbReference>
<dbReference type="Gene3D" id="3.40.50.850">
    <property type="entry name" value="Isochorismatase-like"/>
    <property type="match status" value="1"/>
</dbReference>
<evidence type="ECO:0000256" key="2">
    <source>
        <dbReference type="ARBA" id="ARBA00022801"/>
    </source>
</evidence>
<comment type="caution">
    <text evidence="4">The sequence shown here is derived from an EMBL/GenBank/DDBJ whole genome shotgun (WGS) entry which is preliminary data.</text>
</comment>
<dbReference type="PANTHER" id="PTHR43540">
    <property type="entry name" value="PEROXYUREIDOACRYLATE/UREIDOACRYLATE AMIDOHYDROLASE-RELATED"/>
    <property type="match status" value="1"/>
</dbReference>